<sequence length="87" mass="10129">MAQLVKPCRGAEEMGRKPEQLVFRLSPLDLWDITVSSIQLRTQKQVRPLQRPKDSRGKTKELLHRCLTAEEPDNEASCREDVWQWAV</sequence>
<organism evidence="1 2">
    <name type="scientific">Novipirellula galeiformis</name>
    <dbReference type="NCBI Taxonomy" id="2528004"/>
    <lineage>
        <taxon>Bacteria</taxon>
        <taxon>Pseudomonadati</taxon>
        <taxon>Planctomycetota</taxon>
        <taxon>Planctomycetia</taxon>
        <taxon>Pirellulales</taxon>
        <taxon>Pirellulaceae</taxon>
        <taxon>Novipirellula</taxon>
    </lineage>
</organism>
<keyword evidence="2" id="KW-1185">Reference proteome</keyword>
<reference evidence="1 2" key="1">
    <citation type="submission" date="2019-02" db="EMBL/GenBank/DDBJ databases">
        <title>Deep-cultivation of Planctomycetes and their phenomic and genomic characterization uncovers novel biology.</title>
        <authorList>
            <person name="Wiegand S."/>
            <person name="Jogler M."/>
            <person name="Boedeker C."/>
            <person name="Pinto D."/>
            <person name="Vollmers J."/>
            <person name="Rivas-Marin E."/>
            <person name="Kohn T."/>
            <person name="Peeters S.H."/>
            <person name="Heuer A."/>
            <person name="Rast P."/>
            <person name="Oberbeckmann S."/>
            <person name="Bunk B."/>
            <person name="Jeske O."/>
            <person name="Meyerdierks A."/>
            <person name="Storesund J.E."/>
            <person name="Kallscheuer N."/>
            <person name="Luecker S."/>
            <person name="Lage O.M."/>
            <person name="Pohl T."/>
            <person name="Merkel B.J."/>
            <person name="Hornburger P."/>
            <person name="Mueller R.-W."/>
            <person name="Bruemmer F."/>
            <person name="Labrenz M."/>
            <person name="Spormann A.M."/>
            <person name="Op Den Camp H."/>
            <person name="Overmann J."/>
            <person name="Amann R."/>
            <person name="Jetten M.S.M."/>
            <person name="Mascher T."/>
            <person name="Medema M.H."/>
            <person name="Devos D.P."/>
            <person name="Kaster A.-K."/>
            <person name="Ovreas L."/>
            <person name="Rohde M."/>
            <person name="Galperin M.Y."/>
            <person name="Jogler C."/>
        </authorList>
    </citation>
    <scope>NUCLEOTIDE SEQUENCE [LARGE SCALE GENOMIC DNA]</scope>
    <source>
        <strain evidence="1 2">Pla52o</strain>
    </source>
</reference>
<comment type="caution">
    <text evidence="1">The sequence shown here is derived from an EMBL/GenBank/DDBJ whole genome shotgun (WGS) entry which is preliminary data.</text>
</comment>
<proteinExistence type="predicted"/>
<evidence type="ECO:0000313" key="2">
    <source>
        <dbReference type="Proteomes" id="UP000316304"/>
    </source>
</evidence>
<gene>
    <name evidence="1" type="ORF">Pla52o_15850</name>
</gene>
<dbReference type="Proteomes" id="UP000316304">
    <property type="component" value="Unassembled WGS sequence"/>
</dbReference>
<dbReference type="AlphaFoldDB" id="A0A5C6CNV2"/>
<name>A0A5C6CNV2_9BACT</name>
<protein>
    <submittedName>
        <fullName evidence="1">Uncharacterized protein</fullName>
    </submittedName>
</protein>
<dbReference type="EMBL" id="SJPT01000002">
    <property type="protein sequence ID" value="TWU25287.1"/>
    <property type="molecule type" value="Genomic_DNA"/>
</dbReference>
<evidence type="ECO:0000313" key="1">
    <source>
        <dbReference type="EMBL" id="TWU25287.1"/>
    </source>
</evidence>
<accession>A0A5C6CNV2</accession>